<name>A0A7W8NHD3_9DEIO</name>
<protein>
    <submittedName>
        <fullName evidence="1">Uncharacterized protein</fullName>
    </submittedName>
</protein>
<comment type="caution">
    <text evidence="1">The sequence shown here is derived from an EMBL/GenBank/DDBJ whole genome shotgun (WGS) entry which is preliminary data.</text>
</comment>
<evidence type="ECO:0000313" key="2">
    <source>
        <dbReference type="Proteomes" id="UP000552709"/>
    </source>
</evidence>
<gene>
    <name evidence="1" type="ORF">HNQ08_004886</name>
</gene>
<dbReference type="RefSeq" id="WP_184137523.1">
    <property type="nucleotide sequence ID" value="NZ_JACHFL010000021.1"/>
</dbReference>
<keyword evidence="2" id="KW-1185">Reference proteome</keyword>
<dbReference type="Proteomes" id="UP000552709">
    <property type="component" value="Unassembled WGS sequence"/>
</dbReference>
<sequence length="115" mass="12878">MAYLSLPALREWVDGPLKLRYGATGQHRREAEAVHAVLRQADLPWARRVTLREPNTQVAMRVTTAFAKALRLAPPAGLNCTIAELHTRPLALDIADKQVRAQIHQLLRDRANVCP</sequence>
<evidence type="ECO:0000313" key="1">
    <source>
        <dbReference type="EMBL" id="MBB5365760.1"/>
    </source>
</evidence>
<reference evidence="1 2" key="1">
    <citation type="submission" date="2020-08" db="EMBL/GenBank/DDBJ databases">
        <title>Genomic Encyclopedia of Type Strains, Phase IV (KMG-IV): sequencing the most valuable type-strain genomes for metagenomic binning, comparative biology and taxonomic classification.</title>
        <authorList>
            <person name="Goeker M."/>
        </authorList>
    </citation>
    <scope>NUCLEOTIDE SEQUENCE [LARGE SCALE GENOMIC DNA]</scope>
    <source>
        <strain evidence="1 2">DSM 27939</strain>
    </source>
</reference>
<accession>A0A7W8NHD3</accession>
<dbReference type="AlphaFoldDB" id="A0A7W8NHD3"/>
<organism evidence="1 2">
    <name type="scientific">Deinococcus humi</name>
    <dbReference type="NCBI Taxonomy" id="662880"/>
    <lineage>
        <taxon>Bacteria</taxon>
        <taxon>Thermotogati</taxon>
        <taxon>Deinococcota</taxon>
        <taxon>Deinococci</taxon>
        <taxon>Deinococcales</taxon>
        <taxon>Deinococcaceae</taxon>
        <taxon>Deinococcus</taxon>
    </lineage>
</organism>
<proteinExistence type="predicted"/>
<dbReference type="EMBL" id="JACHFL010000021">
    <property type="protein sequence ID" value="MBB5365760.1"/>
    <property type="molecule type" value="Genomic_DNA"/>
</dbReference>